<protein>
    <submittedName>
        <fullName evidence="1">Uncharacterized protein</fullName>
    </submittedName>
</protein>
<comment type="caution">
    <text evidence="1">The sequence shown here is derived from an EMBL/GenBank/DDBJ whole genome shotgun (WGS) entry which is preliminary data.</text>
</comment>
<dbReference type="Proteomes" id="UP000476820">
    <property type="component" value="Unassembled WGS sequence"/>
</dbReference>
<name>A0A6M0V7L2_CLOBO</name>
<evidence type="ECO:0000313" key="2">
    <source>
        <dbReference type="Proteomes" id="UP000476820"/>
    </source>
</evidence>
<gene>
    <name evidence="1" type="ORF">FC774_12675</name>
</gene>
<evidence type="ECO:0000313" key="1">
    <source>
        <dbReference type="EMBL" id="NFF88712.1"/>
    </source>
</evidence>
<sequence>MSKKCILGKCALCSRENIELMKSHIIPKLVYTRVKAYENSRFRNYFDFNQIYQDGEKKPMLCHDCEEFFSKYELEFTNKFLKKYLALNNQTLPSQYDGIQNYIITVAWRILYDDLFAYNSFDNTYMQNTYELFEKRLRKYLNQIRTDNVEINALDKTCENQTQSFGEMIATCEKAKYDLTPETLENIEIYIFTLKELGYSDEIIKLFDASILGYCYNTGDQKKYIIFSLYKGLIIATIFWSNRVSFVPSSIKEFFNSLQSKNALKSSLKKELDYMLEQMKKASFKNQEILNSNNTIEKLKKRYENAKRLR</sequence>
<dbReference type="OrthoDB" id="5518417at2"/>
<dbReference type="RefSeq" id="WP_053532490.1">
    <property type="nucleotide sequence ID" value="NZ_LFPA01000150.1"/>
</dbReference>
<dbReference type="EMBL" id="SWOV01000037">
    <property type="protein sequence ID" value="NFF88712.1"/>
    <property type="molecule type" value="Genomic_DNA"/>
</dbReference>
<dbReference type="AlphaFoldDB" id="A0A6M0V7L2"/>
<reference evidence="1 2" key="1">
    <citation type="submission" date="2019-04" db="EMBL/GenBank/DDBJ databases">
        <title>Genome sequencing of Clostridium botulinum Groups I-IV and Clostridium butyricum.</title>
        <authorList>
            <person name="Brunt J."/>
            <person name="Van Vliet A.H.M."/>
            <person name="Stringer S.C."/>
            <person name="Carter A.T."/>
            <person name="Peck M.W."/>
        </authorList>
    </citation>
    <scope>NUCLEOTIDE SEQUENCE [LARGE SCALE GENOMIC DNA]</scope>
    <source>
        <strain evidence="1 2">1605</strain>
    </source>
</reference>
<proteinExistence type="predicted"/>
<accession>A0A6M0V7L2</accession>
<organism evidence="1 2">
    <name type="scientific">Clostridium botulinum</name>
    <dbReference type="NCBI Taxonomy" id="1491"/>
    <lineage>
        <taxon>Bacteria</taxon>
        <taxon>Bacillati</taxon>
        <taxon>Bacillota</taxon>
        <taxon>Clostridia</taxon>
        <taxon>Eubacteriales</taxon>
        <taxon>Clostridiaceae</taxon>
        <taxon>Clostridium</taxon>
    </lineage>
</organism>